<name>A0ABT7AGP6_9HYPH</name>
<dbReference type="Proteomes" id="UP001321492">
    <property type="component" value="Unassembled WGS sequence"/>
</dbReference>
<dbReference type="EMBL" id="JASJEV010000004">
    <property type="protein sequence ID" value="MDJ1158275.1"/>
    <property type="molecule type" value="Genomic_DNA"/>
</dbReference>
<evidence type="ECO:0000256" key="2">
    <source>
        <dbReference type="ARBA" id="ARBA00022598"/>
    </source>
</evidence>
<dbReference type="Pfam" id="PF00501">
    <property type="entry name" value="AMP-binding"/>
    <property type="match status" value="1"/>
</dbReference>
<dbReference type="Gene3D" id="3.40.50.12780">
    <property type="entry name" value="N-terminal domain of ligase-like"/>
    <property type="match status" value="1"/>
</dbReference>
<comment type="similarity">
    <text evidence="1">Belongs to the ATP-dependent AMP-binding enzyme family.</text>
</comment>
<dbReference type="RefSeq" id="WP_283740267.1">
    <property type="nucleotide sequence ID" value="NZ_JASJEV010000004.1"/>
</dbReference>
<keyword evidence="3" id="KW-0276">Fatty acid metabolism</keyword>
<evidence type="ECO:0000313" key="8">
    <source>
        <dbReference type="Proteomes" id="UP001321492"/>
    </source>
</evidence>
<keyword evidence="4" id="KW-0443">Lipid metabolism</keyword>
<sequence length="542" mass="59202">MTPTPYDIDLDKNPANFQPLTPLTFLERAASVFPQRTAVVHGTLSRSYAEFYARSRRLASALAAHGIERGDTVSVMLSNTPAMLECHYGVPMTGGVLNTLNTRLDAAIIAFTLDHAETKVLITDREFSKTVKEALALAKAKPLVIDYDDPEYDGPGERLGGIDYEEFVGSGDPDFAWSPPADEWDAISLNYTSGTTGDPKGVVYHHRGAYLLAMGNIVTCGMGKHPVYLWTLPMFHCNGWCFPWSISIVAGTHVCLRQVRARAMYAALADHGVTHLCGAPIVMATLLNAPAAEKRDFRQKVSFFTAAAPPPEAVLAAMKEAGFEVTHLYGLTETYGPAVVNDWHEEWNTLSGADYAVKKARQGVRYLPLEALEVIDPETMRPVPADGETLGEVMFRGNVVMKGYLKNPSATAKAFEGGWFHSGDLGVKHPDGYIQLKDRSKDIIISGGENISSIEVEDALYKHPAVQAAAVVAKPDEKWGETPCAFIELKPGATATAEELIAWCRSRLAAYKCPRHVVFIELPKTSTGKIQKFKLRAMAKTA</sequence>
<keyword evidence="8" id="KW-1185">Reference proteome</keyword>
<comment type="caution">
    <text evidence="7">The sequence shown here is derived from an EMBL/GenBank/DDBJ whole genome shotgun (WGS) entry which is preliminary data.</text>
</comment>
<gene>
    <name evidence="7" type="ORF">QNA08_08525</name>
</gene>
<organism evidence="7 8">
    <name type="scientific">Chelatococcus albus</name>
    <dbReference type="NCBI Taxonomy" id="3047466"/>
    <lineage>
        <taxon>Bacteria</taxon>
        <taxon>Pseudomonadati</taxon>
        <taxon>Pseudomonadota</taxon>
        <taxon>Alphaproteobacteria</taxon>
        <taxon>Hyphomicrobiales</taxon>
        <taxon>Chelatococcaceae</taxon>
        <taxon>Chelatococcus</taxon>
    </lineage>
</organism>
<dbReference type="Pfam" id="PF13193">
    <property type="entry name" value="AMP-binding_C"/>
    <property type="match status" value="1"/>
</dbReference>
<dbReference type="InterPro" id="IPR042099">
    <property type="entry name" value="ANL_N_sf"/>
</dbReference>
<dbReference type="InterPro" id="IPR045851">
    <property type="entry name" value="AMP-bd_C_sf"/>
</dbReference>
<evidence type="ECO:0000256" key="3">
    <source>
        <dbReference type="ARBA" id="ARBA00022832"/>
    </source>
</evidence>
<dbReference type="SUPFAM" id="SSF56801">
    <property type="entry name" value="Acetyl-CoA synthetase-like"/>
    <property type="match status" value="1"/>
</dbReference>
<dbReference type="InterPro" id="IPR000873">
    <property type="entry name" value="AMP-dep_synth/lig_dom"/>
</dbReference>
<dbReference type="PROSITE" id="PS00455">
    <property type="entry name" value="AMP_BINDING"/>
    <property type="match status" value="1"/>
</dbReference>
<evidence type="ECO:0000313" key="7">
    <source>
        <dbReference type="EMBL" id="MDJ1158275.1"/>
    </source>
</evidence>
<proteinExistence type="inferred from homology"/>
<evidence type="ECO:0000259" key="5">
    <source>
        <dbReference type="Pfam" id="PF00501"/>
    </source>
</evidence>
<accession>A0ABT7AGP6</accession>
<evidence type="ECO:0000256" key="1">
    <source>
        <dbReference type="ARBA" id="ARBA00006432"/>
    </source>
</evidence>
<dbReference type="InterPro" id="IPR020845">
    <property type="entry name" value="AMP-binding_CS"/>
</dbReference>
<dbReference type="Gene3D" id="3.30.300.30">
    <property type="match status" value="1"/>
</dbReference>
<feature type="domain" description="AMP-dependent synthetase/ligase" evidence="5">
    <location>
        <begin position="26"/>
        <end position="405"/>
    </location>
</feature>
<keyword evidence="2" id="KW-0436">Ligase</keyword>
<dbReference type="InterPro" id="IPR025110">
    <property type="entry name" value="AMP-bd_C"/>
</dbReference>
<dbReference type="PANTHER" id="PTHR43859">
    <property type="entry name" value="ACYL-ACTIVATING ENZYME"/>
    <property type="match status" value="1"/>
</dbReference>
<evidence type="ECO:0000256" key="4">
    <source>
        <dbReference type="ARBA" id="ARBA00023098"/>
    </source>
</evidence>
<feature type="domain" description="AMP-binding enzyme C-terminal" evidence="6">
    <location>
        <begin position="455"/>
        <end position="529"/>
    </location>
</feature>
<dbReference type="NCBIfam" id="NF006020">
    <property type="entry name" value="PRK08162.1"/>
    <property type="match status" value="1"/>
</dbReference>
<dbReference type="CDD" id="cd12118">
    <property type="entry name" value="ttLC_FACS_AEE21_like"/>
    <property type="match status" value="1"/>
</dbReference>
<reference evidence="7 8" key="1">
    <citation type="submission" date="2023-05" db="EMBL/GenBank/DDBJ databases">
        <title>Chelatococcus sp. nov., a moderately thermophilic bacterium isolated from hot spring microbial mat.</title>
        <authorList>
            <person name="Hu C.-J."/>
            <person name="Li W.-J."/>
        </authorList>
    </citation>
    <scope>NUCLEOTIDE SEQUENCE [LARGE SCALE GENOMIC DNA]</scope>
    <source>
        <strain evidence="7 8">SYSU G07232</strain>
    </source>
</reference>
<dbReference type="PANTHER" id="PTHR43859:SF4">
    <property type="entry name" value="BUTANOATE--COA LIGASE AAE1-RELATED"/>
    <property type="match status" value="1"/>
</dbReference>
<evidence type="ECO:0000259" key="6">
    <source>
        <dbReference type="Pfam" id="PF13193"/>
    </source>
</evidence>
<protein>
    <submittedName>
        <fullName evidence="7">Acyl-CoA synthetase</fullName>
    </submittedName>
</protein>